<dbReference type="EMBL" id="BAABCP010000001">
    <property type="protein sequence ID" value="GAA3928653.1"/>
    <property type="molecule type" value="Genomic_DNA"/>
</dbReference>
<keyword evidence="7 8" id="KW-0472">Membrane</keyword>
<proteinExistence type="inferred from homology"/>
<keyword evidence="4" id="KW-1003">Cell membrane</keyword>
<dbReference type="PANTHER" id="PTHR21716:SF53">
    <property type="entry name" value="PERMEASE PERM-RELATED"/>
    <property type="match status" value="1"/>
</dbReference>
<evidence type="ECO:0000313" key="10">
    <source>
        <dbReference type="Proteomes" id="UP001501591"/>
    </source>
</evidence>
<dbReference type="RefSeq" id="WP_344817856.1">
    <property type="nucleotide sequence ID" value="NZ_BAABCP010000001.1"/>
</dbReference>
<gene>
    <name evidence="9" type="ORF">GCM10022383_04400</name>
</gene>
<evidence type="ECO:0000256" key="2">
    <source>
        <dbReference type="ARBA" id="ARBA00009773"/>
    </source>
</evidence>
<sequence>MSDNPAPRFRNPFRHYPPVTERTITSEADESVPRPLRVTAAFAWRLLVIAGAIALFIWLVILLKALVIPLMVGILITALLWPAFQLLLRARFPRWLAIATTLVGAIGIVVGLFWLVIWQVRAQLPDVRQRTAEGIDSLKDFLLTSPLHLTETDIDGYLEQLRGLAAEQQDWLLSAAGAVTGTAAEVLTGAVLALFILICLLADGNGIWTWTLRLFPRRSRPAVDAAARNGWDTVINYARTQMLVAAIDAVGIGIGAALLGVPMAIPVAVLVFLGSFVPIVGAVVTGAVAVFLALVYNGLWIALAMLAVVLLVQQLEGHILQPILMGSAVKVHPLAVVLVVAGGAMIAGIPGALFAVPLAAFVNVASVTISTGAWRTGEEPDAELIWSTVPRERTRRNR</sequence>
<feature type="transmembrane region" description="Helical" evidence="8">
    <location>
        <begin position="333"/>
        <end position="356"/>
    </location>
</feature>
<comment type="caution">
    <text evidence="9">The sequence shown here is derived from an EMBL/GenBank/DDBJ whole genome shotgun (WGS) entry which is preliminary data.</text>
</comment>
<dbReference type="Pfam" id="PF01594">
    <property type="entry name" value="AI-2E_transport"/>
    <property type="match status" value="1"/>
</dbReference>
<evidence type="ECO:0000256" key="7">
    <source>
        <dbReference type="ARBA" id="ARBA00023136"/>
    </source>
</evidence>
<keyword evidence="5 8" id="KW-0812">Transmembrane</keyword>
<keyword evidence="3" id="KW-0813">Transport</keyword>
<evidence type="ECO:0000256" key="8">
    <source>
        <dbReference type="SAM" id="Phobius"/>
    </source>
</evidence>
<organism evidence="9 10">
    <name type="scientific">Microbacterium soli</name>
    <dbReference type="NCBI Taxonomy" id="446075"/>
    <lineage>
        <taxon>Bacteria</taxon>
        <taxon>Bacillati</taxon>
        <taxon>Actinomycetota</taxon>
        <taxon>Actinomycetes</taxon>
        <taxon>Micrococcales</taxon>
        <taxon>Microbacteriaceae</taxon>
        <taxon>Microbacterium</taxon>
    </lineage>
</organism>
<feature type="transmembrane region" description="Helical" evidence="8">
    <location>
        <begin position="67"/>
        <end position="88"/>
    </location>
</feature>
<keyword evidence="10" id="KW-1185">Reference proteome</keyword>
<comment type="subcellular location">
    <subcellularLocation>
        <location evidence="1">Cell membrane</location>
        <topology evidence="1">Multi-pass membrane protein</topology>
    </subcellularLocation>
</comment>
<feature type="transmembrane region" description="Helical" evidence="8">
    <location>
        <begin position="279"/>
        <end position="312"/>
    </location>
</feature>
<keyword evidence="6 8" id="KW-1133">Transmembrane helix</keyword>
<feature type="transmembrane region" description="Helical" evidence="8">
    <location>
        <begin position="249"/>
        <end position="273"/>
    </location>
</feature>
<evidence type="ECO:0000256" key="4">
    <source>
        <dbReference type="ARBA" id="ARBA00022475"/>
    </source>
</evidence>
<dbReference type="Proteomes" id="UP001501591">
    <property type="component" value="Unassembled WGS sequence"/>
</dbReference>
<name>A0ABP7MRB3_9MICO</name>
<evidence type="ECO:0000256" key="6">
    <source>
        <dbReference type="ARBA" id="ARBA00022989"/>
    </source>
</evidence>
<evidence type="ECO:0000313" key="9">
    <source>
        <dbReference type="EMBL" id="GAA3928653.1"/>
    </source>
</evidence>
<evidence type="ECO:0000256" key="3">
    <source>
        <dbReference type="ARBA" id="ARBA00022448"/>
    </source>
</evidence>
<feature type="transmembrane region" description="Helical" evidence="8">
    <location>
        <begin position="95"/>
        <end position="117"/>
    </location>
</feature>
<dbReference type="InterPro" id="IPR002549">
    <property type="entry name" value="AI-2E-like"/>
</dbReference>
<feature type="transmembrane region" description="Helical" evidence="8">
    <location>
        <begin position="42"/>
        <end position="61"/>
    </location>
</feature>
<reference evidence="10" key="1">
    <citation type="journal article" date="2019" name="Int. J. Syst. Evol. Microbiol.">
        <title>The Global Catalogue of Microorganisms (GCM) 10K type strain sequencing project: providing services to taxonomists for standard genome sequencing and annotation.</title>
        <authorList>
            <consortium name="The Broad Institute Genomics Platform"/>
            <consortium name="The Broad Institute Genome Sequencing Center for Infectious Disease"/>
            <person name="Wu L."/>
            <person name="Ma J."/>
        </authorList>
    </citation>
    <scope>NUCLEOTIDE SEQUENCE [LARGE SCALE GENOMIC DNA]</scope>
    <source>
        <strain evidence="10">JCM 17024</strain>
    </source>
</reference>
<dbReference type="PANTHER" id="PTHR21716">
    <property type="entry name" value="TRANSMEMBRANE PROTEIN"/>
    <property type="match status" value="1"/>
</dbReference>
<accession>A0ABP7MRB3</accession>
<protein>
    <submittedName>
        <fullName evidence="9">AI-2E family transporter</fullName>
    </submittedName>
</protein>
<feature type="transmembrane region" description="Helical" evidence="8">
    <location>
        <begin position="190"/>
        <end position="210"/>
    </location>
</feature>
<evidence type="ECO:0000256" key="1">
    <source>
        <dbReference type="ARBA" id="ARBA00004651"/>
    </source>
</evidence>
<comment type="similarity">
    <text evidence="2">Belongs to the autoinducer-2 exporter (AI-2E) (TC 2.A.86) family.</text>
</comment>
<evidence type="ECO:0000256" key="5">
    <source>
        <dbReference type="ARBA" id="ARBA00022692"/>
    </source>
</evidence>